<evidence type="ECO:0000313" key="3">
    <source>
        <dbReference type="Proteomes" id="UP000265618"/>
    </source>
</evidence>
<dbReference type="EMBL" id="BDIP01000238">
    <property type="protein sequence ID" value="GCA62157.1"/>
    <property type="molecule type" value="Genomic_DNA"/>
</dbReference>
<protein>
    <submittedName>
        <fullName evidence="2">Uncharacterized protein</fullName>
    </submittedName>
</protein>
<feature type="region of interest" description="Disordered" evidence="1">
    <location>
        <begin position="118"/>
        <end position="185"/>
    </location>
</feature>
<name>A0A391NIZ1_9EUKA</name>
<evidence type="ECO:0000256" key="1">
    <source>
        <dbReference type="SAM" id="MobiDB-lite"/>
    </source>
</evidence>
<dbReference type="Proteomes" id="UP000265618">
    <property type="component" value="Unassembled WGS sequence"/>
</dbReference>
<reference evidence="2 3" key="1">
    <citation type="journal article" date="2018" name="PLoS ONE">
        <title>The draft genome of Kipferlia bialata reveals reductive genome evolution in fornicate parasites.</title>
        <authorList>
            <person name="Tanifuji G."/>
            <person name="Takabayashi S."/>
            <person name="Kume K."/>
            <person name="Takagi M."/>
            <person name="Nakayama T."/>
            <person name="Kamikawa R."/>
            <person name="Inagaki Y."/>
            <person name="Hashimoto T."/>
        </authorList>
    </citation>
    <scope>NUCLEOTIDE SEQUENCE [LARGE SCALE GENOMIC DNA]</scope>
    <source>
        <strain evidence="2">NY0173</strain>
    </source>
</reference>
<gene>
    <name evidence="2" type="ORF">KIPB_001624</name>
</gene>
<proteinExistence type="predicted"/>
<dbReference type="AlphaFoldDB" id="A0A391NIZ1"/>
<evidence type="ECO:0000313" key="2">
    <source>
        <dbReference type="EMBL" id="GCA62157.1"/>
    </source>
</evidence>
<feature type="region of interest" description="Disordered" evidence="1">
    <location>
        <begin position="1"/>
        <end position="97"/>
    </location>
</feature>
<feature type="compositionally biased region" description="Polar residues" evidence="1">
    <location>
        <begin position="118"/>
        <end position="137"/>
    </location>
</feature>
<accession>A0A391NIZ1</accession>
<comment type="caution">
    <text evidence="2">The sequence shown here is derived from an EMBL/GenBank/DDBJ whole genome shotgun (WGS) entry which is preliminary data.</text>
</comment>
<organism evidence="2 3">
    <name type="scientific">Kipferlia bialata</name>
    <dbReference type="NCBI Taxonomy" id="797122"/>
    <lineage>
        <taxon>Eukaryota</taxon>
        <taxon>Metamonada</taxon>
        <taxon>Carpediemonas-like organisms</taxon>
        <taxon>Kipferlia</taxon>
    </lineage>
</organism>
<sequence>MAGLSPTSHRAKAGAVGRTLSLTPLDTQGPDPAQASRDRTGDAASKATAPRKRGRPSLAPLVPPAARPEDAMLDIVGGLGGGIPTHAGRNRPGQRKGRMLGFRSQAHSPVGASVHQTWDGASQASDSEASSPVSHPTPQRRIGHGLCDTCGGMSASLTPPDSPPALPHHNPIRPGGGRSLSALGSPLPSSVAIKLRLI</sequence>
<feature type="compositionally biased region" description="Basic residues" evidence="1">
    <location>
        <begin position="88"/>
        <end position="97"/>
    </location>
</feature>
<keyword evidence="3" id="KW-1185">Reference proteome</keyword>